<comment type="caution">
    <text evidence="1">The sequence shown here is derived from an EMBL/GenBank/DDBJ whole genome shotgun (WGS) entry which is preliminary data.</text>
</comment>
<evidence type="ECO:0000313" key="1">
    <source>
        <dbReference type="EMBL" id="CAG7827832.1"/>
    </source>
</evidence>
<gene>
    <name evidence="1" type="ORF">AFUS01_LOCUS37793</name>
</gene>
<evidence type="ECO:0000313" key="2">
    <source>
        <dbReference type="Proteomes" id="UP000708208"/>
    </source>
</evidence>
<proteinExistence type="predicted"/>
<organism evidence="1 2">
    <name type="scientific">Allacma fusca</name>
    <dbReference type="NCBI Taxonomy" id="39272"/>
    <lineage>
        <taxon>Eukaryota</taxon>
        <taxon>Metazoa</taxon>
        <taxon>Ecdysozoa</taxon>
        <taxon>Arthropoda</taxon>
        <taxon>Hexapoda</taxon>
        <taxon>Collembola</taxon>
        <taxon>Symphypleona</taxon>
        <taxon>Sminthuridae</taxon>
        <taxon>Allacma</taxon>
    </lineage>
</organism>
<sequence>MCPQKLSSGGSRFDQKLFEYLRLKRIEFAYHQFLKESDYQMEN</sequence>
<protein>
    <submittedName>
        <fullName evidence="1">Uncharacterized protein</fullName>
    </submittedName>
</protein>
<keyword evidence="2" id="KW-1185">Reference proteome</keyword>
<dbReference type="AlphaFoldDB" id="A0A8J2PFQ5"/>
<dbReference type="EMBL" id="CAJVCH010545054">
    <property type="protein sequence ID" value="CAG7827832.1"/>
    <property type="molecule type" value="Genomic_DNA"/>
</dbReference>
<name>A0A8J2PFQ5_9HEXA</name>
<accession>A0A8J2PFQ5</accession>
<feature type="non-terminal residue" evidence="1">
    <location>
        <position position="43"/>
    </location>
</feature>
<dbReference type="Proteomes" id="UP000708208">
    <property type="component" value="Unassembled WGS sequence"/>
</dbReference>
<reference evidence="1" key="1">
    <citation type="submission" date="2021-06" db="EMBL/GenBank/DDBJ databases">
        <authorList>
            <person name="Hodson N. C."/>
            <person name="Mongue J. A."/>
            <person name="Jaron S. K."/>
        </authorList>
    </citation>
    <scope>NUCLEOTIDE SEQUENCE</scope>
</reference>